<name>E1LB47_9FIRM</name>
<dbReference type="Proteomes" id="UP000005942">
    <property type="component" value="Unassembled WGS sequence"/>
</dbReference>
<sequence>MRRTFFDLLKDSHVDVNIELQKLNDLFRQDCCYQWGESYSLYDLVSENFAKQYKRREQFLSLQELLNVIYLECFDISEFDKYFIYAEMYVDLISILDGSGNKDIESQKQVIKYQIEMVISSLGYKFIVVDDRQIIVENNVFANEATQVVTEFADIKEALSILEYNHFSNKGNIDRKKEILIKIASLLEPWRDDLNNNIAFKDVLKLDNKKVLAVEKLFRMFNTLNIRHNNDGQQLTNMDNNTVEAWYDKIYTMSLFVILGKDVAQILADFNEFVD</sequence>
<evidence type="ECO:0000313" key="1">
    <source>
        <dbReference type="EMBL" id="EFL58176.1"/>
    </source>
</evidence>
<accession>E1LB47</accession>
<evidence type="ECO:0000313" key="2">
    <source>
        <dbReference type="Proteomes" id="UP000005942"/>
    </source>
</evidence>
<protein>
    <submittedName>
        <fullName evidence="1">Uncharacterized protein</fullName>
    </submittedName>
</protein>
<proteinExistence type="predicted"/>
<dbReference type="EMBL" id="AEDS01000034">
    <property type="protein sequence ID" value="EFL58176.1"/>
    <property type="molecule type" value="Genomic_DNA"/>
</dbReference>
<dbReference type="AlphaFoldDB" id="E1LB47"/>
<organism evidence="1 2">
    <name type="scientific">Veillonella atypica ACS-134-V-Col7a</name>
    <dbReference type="NCBI Taxonomy" id="866778"/>
    <lineage>
        <taxon>Bacteria</taxon>
        <taxon>Bacillati</taxon>
        <taxon>Bacillota</taxon>
        <taxon>Negativicutes</taxon>
        <taxon>Veillonellales</taxon>
        <taxon>Veillonellaceae</taxon>
        <taxon>Veillonella</taxon>
    </lineage>
</organism>
<comment type="caution">
    <text evidence="1">The sequence shown here is derived from an EMBL/GenBank/DDBJ whole genome shotgun (WGS) entry which is preliminary data.</text>
</comment>
<gene>
    <name evidence="1" type="ORF">HMPREF9684_0619</name>
</gene>
<reference evidence="1 2" key="1">
    <citation type="submission" date="2010-08" db="EMBL/GenBank/DDBJ databases">
        <authorList>
            <person name="Durkin A.S."/>
            <person name="Madupu R."/>
            <person name="Torralba M."/>
            <person name="Gillis M."/>
            <person name="Methe B."/>
            <person name="Sutton G."/>
            <person name="Nelson K.E."/>
        </authorList>
    </citation>
    <scope>NUCLEOTIDE SEQUENCE [LARGE SCALE GENOMIC DNA]</scope>
    <source>
        <strain evidence="1 2">ACS-134-V-Col7a</strain>
    </source>
</reference>